<evidence type="ECO:0000256" key="1">
    <source>
        <dbReference type="ARBA" id="ARBA00001286"/>
    </source>
</evidence>
<evidence type="ECO:0000256" key="9">
    <source>
        <dbReference type="HAMAP-Rule" id="MF_00772"/>
    </source>
</evidence>
<evidence type="ECO:0000313" key="12">
    <source>
        <dbReference type="EMBL" id="KGQ69788.1"/>
    </source>
</evidence>
<comment type="catalytic activity">
    <reaction evidence="1 9">
        <text>a 4-O-methyl-thymidine in DNA + L-cysteinyl-[protein] = a thymidine in DNA + S-methyl-L-cysteinyl-[protein]</text>
        <dbReference type="Rhea" id="RHEA:53428"/>
        <dbReference type="Rhea" id="RHEA-COMP:10131"/>
        <dbReference type="Rhea" id="RHEA-COMP:10132"/>
        <dbReference type="Rhea" id="RHEA-COMP:13555"/>
        <dbReference type="Rhea" id="RHEA-COMP:13556"/>
        <dbReference type="ChEBI" id="CHEBI:29950"/>
        <dbReference type="ChEBI" id="CHEBI:82612"/>
        <dbReference type="ChEBI" id="CHEBI:137386"/>
        <dbReference type="ChEBI" id="CHEBI:137387"/>
        <dbReference type="EC" id="2.1.1.63"/>
    </reaction>
</comment>
<organism evidence="12 13">
    <name type="scientific">Chelonobacter oris</name>
    <dbReference type="NCBI Taxonomy" id="505317"/>
    <lineage>
        <taxon>Bacteria</taxon>
        <taxon>Pseudomonadati</taxon>
        <taxon>Pseudomonadota</taxon>
        <taxon>Gammaproteobacteria</taxon>
        <taxon>Pasteurellales</taxon>
        <taxon>Pasteurellaceae</taxon>
        <taxon>Chelonobacter</taxon>
    </lineage>
</organism>
<sequence length="175" mass="19580">MPVFYCFYASPVGTLLLLAKNDALIAVEFEKEQSPAQADWQQDDNHNLLMKTKAALTRYFNGEAETFADIPLAPQGTEFQQKVWQALRQVSYGKFSSYGELANKINNPKALRAVGAAVGRNPISIIIPCHRILGKNLALTGFGGGLPAKRQLLKLERIDYLDRGIEYVKAKNFRY</sequence>
<dbReference type="InterPro" id="IPR001497">
    <property type="entry name" value="MethylDNA_cys_MeTrfase_AS"/>
</dbReference>
<dbReference type="GO" id="GO:0032259">
    <property type="term" value="P:methylation"/>
    <property type="evidence" value="ECO:0007669"/>
    <property type="project" value="UniProtKB-KW"/>
</dbReference>
<dbReference type="Gene3D" id="3.30.160.70">
    <property type="entry name" value="Methylated DNA-protein cysteine methyltransferase domain"/>
    <property type="match status" value="1"/>
</dbReference>
<evidence type="ECO:0000256" key="4">
    <source>
        <dbReference type="ARBA" id="ARBA00022603"/>
    </source>
</evidence>
<proteinExistence type="inferred from homology"/>
<dbReference type="SUPFAM" id="SSF53155">
    <property type="entry name" value="Methylated DNA-protein cysteine methyltransferase domain"/>
    <property type="match status" value="1"/>
</dbReference>
<comment type="similarity">
    <text evidence="2 9">Belongs to the MGMT family.</text>
</comment>
<accession>A0A0A3AK70</accession>
<feature type="domain" description="Methylated-DNA-[protein]-cysteine S-methyltransferase DNA binding" evidence="10">
    <location>
        <begin position="78"/>
        <end position="157"/>
    </location>
</feature>
<dbReference type="GO" id="GO:0006307">
    <property type="term" value="P:DNA alkylation repair"/>
    <property type="evidence" value="ECO:0007669"/>
    <property type="project" value="UniProtKB-UniRule"/>
</dbReference>
<dbReference type="HAMAP" id="MF_00772">
    <property type="entry name" value="OGT"/>
    <property type="match status" value="1"/>
</dbReference>
<dbReference type="SUPFAM" id="SSF46767">
    <property type="entry name" value="Methylated DNA-protein cysteine methyltransferase, C-terminal domain"/>
    <property type="match status" value="1"/>
</dbReference>
<comment type="function">
    <text evidence="9">Involved in the cellular defense against the biological effects of O6-methylguanine (O6-MeG) and O4-methylthymine (O4-MeT) in DNA. Repairs the methylated nucleobase in DNA by stoichiometrically transferring the methyl group to a cysteine residue in the enzyme. This is a suicide reaction: the enzyme is irreversibly inactivated.</text>
</comment>
<comment type="subcellular location">
    <subcellularLocation>
        <location evidence="9">Cytoplasm</location>
    </subcellularLocation>
</comment>
<evidence type="ECO:0000256" key="5">
    <source>
        <dbReference type="ARBA" id="ARBA00022679"/>
    </source>
</evidence>
<keyword evidence="5 9" id="KW-0808">Transferase</keyword>
<gene>
    <name evidence="12" type="ORF">OA57_09120</name>
</gene>
<dbReference type="EMBL" id="JSUM01000014">
    <property type="protein sequence ID" value="KGQ69788.1"/>
    <property type="molecule type" value="Genomic_DNA"/>
</dbReference>
<dbReference type="Pfam" id="PF01035">
    <property type="entry name" value="DNA_binding_1"/>
    <property type="match status" value="1"/>
</dbReference>
<keyword evidence="3 9" id="KW-0963">Cytoplasm</keyword>
<dbReference type="AlphaFoldDB" id="A0A0A3AK70"/>
<dbReference type="PROSITE" id="PS00374">
    <property type="entry name" value="MGMT"/>
    <property type="match status" value="1"/>
</dbReference>
<evidence type="ECO:0000256" key="7">
    <source>
        <dbReference type="ARBA" id="ARBA00023204"/>
    </source>
</evidence>
<evidence type="ECO:0000256" key="2">
    <source>
        <dbReference type="ARBA" id="ARBA00008711"/>
    </source>
</evidence>
<keyword evidence="7 9" id="KW-0234">DNA repair</keyword>
<comment type="miscellaneous">
    <text evidence="9">This enzyme catalyzes only one turnover and therefore is not strictly catalytic. According to one definition, an enzyme is a biocatalyst that acts repeatedly and over many reaction cycles.</text>
</comment>
<dbReference type="InterPro" id="IPR023546">
    <property type="entry name" value="MGMT"/>
</dbReference>
<dbReference type="GO" id="GO:0003908">
    <property type="term" value="F:methylated-DNA-[protein]-cysteine S-methyltransferase activity"/>
    <property type="evidence" value="ECO:0007669"/>
    <property type="project" value="UniProtKB-UniRule"/>
</dbReference>
<dbReference type="InterPro" id="IPR036631">
    <property type="entry name" value="MGMT_N_sf"/>
</dbReference>
<dbReference type="GO" id="GO:0005737">
    <property type="term" value="C:cytoplasm"/>
    <property type="evidence" value="ECO:0007669"/>
    <property type="project" value="UniProtKB-SubCell"/>
</dbReference>
<comment type="catalytic activity">
    <reaction evidence="8 9">
        <text>a 6-O-methyl-2'-deoxyguanosine in DNA + L-cysteinyl-[protein] = S-methyl-L-cysteinyl-[protein] + a 2'-deoxyguanosine in DNA</text>
        <dbReference type="Rhea" id="RHEA:24000"/>
        <dbReference type="Rhea" id="RHEA-COMP:10131"/>
        <dbReference type="Rhea" id="RHEA-COMP:10132"/>
        <dbReference type="Rhea" id="RHEA-COMP:11367"/>
        <dbReference type="Rhea" id="RHEA-COMP:11368"/>
        <dbReference type="ChEBI" id="CHEBI:29950"/>
        <dbReference type="ChEBI" id="CHEBI:82612"/>
        <dbReference type="ChEBI" id="CHEBI:85445"/>
        <dbReference type="ChEBI" id="CHEBI:85448"/>
        <dbReference type="EC" id="2.1.1.63"/>
    </reaction>
</comment>
<feature type="active site" description="Nucleophile; methyl group acceptor" evidence="9">
    <location>
        <position position="129"/>
    </location>
</feature>
<dbReference type="STRING" id="505317.OA57_09120"/>
<dbReference type="Gene3D" id="1.10.10.10">
    <property type="entry name" value="Winged helix-like DNA-binding domain superfamily/Winged helix DNA-binding domain"/>
    <property type="match status" value="1"/>
</dbReference>
<evidence type="ECO:0000256" key="6">
    <source>
        <dbReference type="ARBA" id="ARBA00022763"/>
    </source>
</evidence>
<dbReference type="NCBIfam" id="TIGR00589">
    <property type="entry name" value="ogt"/>
    <property type="match status" value="1"/>
</dbReference>
<evidence type="ECO:0000313" key="13">
    <source>
        <dbReference type="Proteomes" id="UP000030380"/>
    </source>
</evidence>
<dbReference type="InterPro" id="IPR014048">
    <property type="entry name" value="MethylDNA_cys_MeTrfase_DNA-bd"/>
</dbReference>
<dbReference type="EC" id="2.1.1.63" evidence="9"/>
<protein>
    <recommendedName>
        <fullName evidence="9">Methylated-DNA--protein-cysteine methyltransferase</fullName>
        <ecNumber evidence="9">2.1.1.63</ecNumber>
    </recommendedName>
    <alternativeName>
        <fullName evidence="9">6-O-methylguanine-DNA methyltransferase</fullName>
        <shortName evidence="9">MGMT</shortName>
    </alternativeName>
    <alternativeName>
        <fullName evidence="9">O-6-methylguanine-DNA-alkyltransferase</fullName>
    </alternativeName>
</protein>
<keyword evidence="6 9" id="KW-0227">DNA damage</keyword>
<dbReference type="InterPro" id="IPR036217">
    <property type="entry name" value="MethylDNA_cys_MeTrfase_DNAb"/>
</dbReference>
<dbReference type="Pfam" id="PF02870">
    <property type="entry name" value="Methyltransf_1N"/>
    <property type="match status" value="1"/>
</dbReference>
<dbReference type="CDD" id="cd06445">
    <property type="entry name" value="ATase"/>
    <property type="match status" value="1"/>
</dbReference>
<keyword evidence="4 9" id="KW-0489">Methyltransferase</keyword>
<keyword evidence="13" id="KW-1185">Reference proteome</keyword>
<evidence type="ECO:0000259" key="11">
    <source>
        <dbReference type="Pfam" id="PF02870"/>
    </source>
</evidence>
<dbReference type="FunFam" id="1.10.10.10:FF:000214">
    <property type="entry name" value="Methylated-DNA--protein-cysteine methyltransferase"/>
    <property type="match status" value="1"/>
</dbReference>
<dbReference type="InterPro" id="IPR008332">
    <property type="entry name" value="MethylG_MeTrfase_N"/>
</dbReference>
<reference evidence="12 13" key="1">
    <citation type="submission" date="2014-11" db="EMBL/GenBank/DDBJ databases">
        <title>Draft genome sequence of Chelonobacter oris 1662T, associated with respiratory disease in Hermann's Tortoises.</title>
        <authorList>
            <person name="Kudirkiene E."/>
            <person name="Hansen M.J."/>
            <person name="Bojesen A.M."/>
        </authorList>
    </citation>
    <scope>NUCLEOTIDE SEQUENCE [LARGE SCALE GENOMIC DNA]</scope>
    <source>
        <strain evidence="12 13">1662</strain>
    </source>
</reference>
<evidence type="ECO:0000256" key="8">
    <source>
        <dbReference type="ARBA" id="ARBA00049348"/>
    </source>
</evidence>
<dbReference type="PANTHER" id="PTHR10815">
    <property type="entry name" value="METHYLATED-DNA--PROTEIN-CYSTEINE METHYLTRANSFERASE"/>
    <property type="match status" value="1"/>
</dbReference>
<dbReference type="RefSeq" id="WP_034616673.1">
    <property type="nucleotide sequence ID" value="NZ_JSUM01000014.1"/>
</dbReference>
<feature type="domain" description="Methylguanine DNA methyltransferase ribonuclease-like" evidence="11">
    <location>
        <begin position="3"/>
        <end position="74"/>
    </location>
</feature>
<comment type="caution">
    <text evidence="12">The sequence shown here is derived from an EMBL/GenBank/DDBJ whole genome shotgun (WGS) entry which is preliminary data.</text>
</comment>
<evidence type="ECO:0000259" key="10">
    <source>
        <dbReference type="Pfam" id="PF01035"/>
    </source>
</evidence>
<evidence type="ECO:0000256" key="3">
    <source>
        <dbReference type="ARBA" id="ARBA00022490"/>
    </source>
</evidence>
<dbReference type="PANTHER" id="PTHR10815:SF5">
    <property type="entry name" value="METHYLATED-DNA--PROTEIN-CYSTEINE METHYLTRANSFERASE"/>
    <property type="match status" value="1"/>
</dbReference>
<dbReference type="Proteomes" id="UP000030380">
    <property type="component" value="Unassembled WGS sequence"/>
</dbReference>
<name>A0A0A3AK70_9PAST</name>
<dbReference type="InterPro" id="IPR036388">
    <property type="entry name" value="WH-like_DNA-bd_sf"/>
</dbReference>
<dbReference type="OrthoDB" id="9811249at2"/>